<comment type="caution">
    <text evidence="1">The sequence shown here is derived from an EMBL/GenBank/DDBJ whole genome shotgun (WGS) entry which is preliminary data.</text>
</comment>
<evidence type="ECO:0008006" key="3">
    <source>
        <dbReference type="Google" id="ProtNLM"/>
    </source>
</evidence>
<accession>A0ABQ6LZG6</accession>
<keyword evidence="2" id="KW-1185">Reference proteome</keyword>
<gene>
    <name evidence="1" type="ORF">MNKW57_17720</name>
</gene>
<protein>
    <recommendedName>
        <fullName evidence="3">Methyltransferase domain-containing protein</fullName>
    </recommendedName>
</protein>
<dbReference type="CDD" id="cd02440">
    <property type="entry name" value="AdoMet_MTases"/>
    <property type="match status" value="1"/>
</dbReference>
<evidence type="ECO:0000313" key="1">
    <source>
        <dbReference type="EMBL" id="GMG87451.1"/>
    </source>
</evidence>
<dbReference type="InterPro" id="IPR029063">
    <property type="entry name" value="SAM-dependent_MTases_sf"/>
</dbReference>
<dbReference type="Gene3D" id="3.40.50.150">
    <property type="entry name" value="Vaccinia Virus protein VP39"/>
    <property type="match status" value="1"/>
</dbReference>
<name>A0ABQ6LZG6_9GAMM</name>
<proteinExistence type="predicted"/>
<reference evidence="1 2" key="1">
    <citation type="submission" date="2023-04" db="EMBL/GenBank/DDBJ databases">
        <title>Marinobulbifer ophiurae gen. nov., sp. Nov., isolate from tissue of brittle star Ophioplocus japonicus.</title>
        <authorList>
            <person name="Kawano K."/>
            <person name="Sawayama S."/>
            <person name="Nakagawa S."/>
        </authorList>
    </citation>
    <scope>NUCLEOTIDE SEQUENCE [LARGE SCALE GENOMIC DNA]</scope>
    <source>
        <strain evidence="1 2">NKW57</strain>
    </source>
</reference>
<dbReference type="SUPFAM" id="SSF53335">
    <property type="entry name" value="S-adenosyl-L-methionine-dependent methyltransferases"/>
    <property type="match status" value="1"/>
</dbReference>
<evidence type="ECO:0000313" key="2">
    <source>
        <dbReference type="Proteomes" id="UP001224392"/>
    </source>
</evidence>
<sequence>MDDFQLLIDLHLNNDRQGPGGDRETQQAMEIACLHQSGPLRIADIGCGTSASTLTLARSLDASVTAVDFLPEFVTGHFSRLCRISCPEMAIPKRQRR</sequence>
<organism evidence="1 2">
    <name type="scientific">Biformimicrobium ophioploci</name>
    <dbReference type="NCBI Taxonomy" id="3036711"/>
    <lineage>
        <taxon>Bacteria</taxon>
        <taxon>Pseudomonadati</taxon>
        <taxon>Pseudomonadota</taxon>
        <taxon>Gammaproteobacteria</taxon>
        <taxon>Cellvibrionales</taxon>
        <taxon>Microbulbiferaceae</taxon>
        <taxon>Biformimicrobium</taxon>
    </lineage>
</organism>
<dbReference type="Proteomes" id="UP001224392">
    <property type="component" value="Unassembled WGS sequence"/>
</dbReference>
<dbReference type="RefSeq" id="WP_285764078.1">
    <property type="nucleotide sequence ID" value="NZ_BSYJ01000003.1"/>
</dbReference>
<dbReference type="EMBL" id="BSYJ01000003">
    <property type="protein sequence ID" value="GMG87451.1"/>
    <property type="molecule type" value="Genomic_DNA"/>
</dbReference>